<dbReference type="InterPro" id="IPR027839">
    <property type="entry name" value="DUF4432"/>
</dbReference>
<reference evidence="1" key="1">
    <citation type="journal article" date="2021" name="PeerJ">
        <title>Extensive microbial diversity within the chicken gut microbiome revealed by metagenomics and culture.</title>
        <authorList>
            <person name="Gilroy R."/>
            <person name="Ravi A."/>
            <person name="Getino M."/>
            <person name="Pursley I."/>
            <person name="Horton D.L."/>
            <person name="Alikhan N.F."/>
            <person name="Baker D."/>
            <person name="Gharbi K."/>
            <person name="Hall N."/>
            <person name="Watson M."/>
            <person name="Adriaenssens E.M."/>
            <person name="Foster-Nyarko E."/>
            <person name="Jarju S."/>
            <person name="Secka A."/>
            <person name="Antonio M."/>
            <person name="Oren A."/>
            <person name="Chaudhuri R.R."/>
            <person name="La Ragione R."/>
            <person name="Hildebrand F."/>
            <person name="Pallen M.J."/>
        </authorList>
    </citation>
    <scope>NUCLEOTIDE SEQUENCE</scope>
    <source>
        <strain evidence="1">ChiBcec15-3976</strain>
    </source>
</reference>
<evidence type="ECO:0000313" key="2">
    <source>
        <dbReference type="Proteomes" id="UP000823909"/>
    </source>
</evidence>
<dbReference type="EMBL" id="DWUU01000041">
    <property type="protein sequence ID" value="HJD42687.1"/>
    <property type="molecule type" value="Genomic_DNA"/>
</dbReference>
<dbReference type="InterPro" id="IPR014718">
    <property type="entry name" value="GH-type_carb-bd"/>
</dbReference>
<dbReference type="AlphaFoldDB" id="A0A9D2RFL4"/>
<accession>A0A9D2RFL4</accession>
<comment type="caution">
    <text evidence="1">The sequence shown here is derived from an EMBL/GenBank/DDBJ whole genome shotgun (WGS) entry which is preliminary data.</text>
</comment>
<reference evidence="1" key="2">
    <citation type="submission" date="2021-04" db="EMBL/GenBank/DDBJ databases">
        <authorList>
            <person name="Gilroy R."/>
        </authorList>
    </citation>
    <scope>NUCLEOTIDE SEQUENCE</scope>
    <source>
        <strain evidence="1">ChiBcec15-3976</strain>
    </source>
</reference>
<proteinExistence type="predicted"/>
<name>A0A9D2RFL4_9FIRM</name>
<dbReference type="GO" id="GO:0030246">
    <property type="term" value="F:carbohydrate binding"/>
    <property type="evidence" value="ECO:0007669"/>
    <property type="project" value="InterPro"/>
</dbReference>
<organism evidence="1 2">
    <name type="scientific">Candidatus Mediterraneibacter quadrami</name>
    <dbReference type="NCBI Taxonomy" id="2838684"/>
    <lineage>
        <taxon>Bacteria</taxon>
        <taxon>Bacillati</taxon>
        <taxon>Bacillota</taxon>
        <taxon>Clostridia</taxon>
        <taxon>Lachnospirales</taxon>
        <taxon>Lachnospiraceae</taxon>
        <taxon>Mediterraneibacter</taxon>
    </lineage>
</organism>
<sequence>MELYRKRVTYIDRICDVIENTGDREEGIEILYHMNMGYPLLDEDSVIDIPSSEVKPRDDHAAEDIANWNQIIRPEAGYVERCYYHRFPDRKGRAAIWQPKLGQGLEITFDAGELDGFVEWKMMGVRDYVLGLECGNCYPDGRDVMRRTGMLKQLAPGAKKEYCMTVRMLDSWK</sequence>
<dbReference type="Proteomes" id="UP000823909">
    <property type="component" value="Unassembled WGS sequence"/>
</dbReference>
<protein>
    <submittedName>
        <fullName evidence="1">DUF4432 family protein</fullName>
    </submittedName>
</protein>
<dbReference type="Pfam" id="PF14486">
    <property type="entry name" value="DUF4432"/>
    <property type="match status" value="1"/>
</dbReference>
<gene>
    <name evidence="1" type="ORF">H9910_06725</name>
</gene>
<evidence type="ECO:0000313" key="1">
    <source>
        <dbReference type="EMBL" id="HJD42687.1"/>
    </source>
</evidence>
<dbReference type="Gene3D" id="2.70.98.10">
    <property type="match status" value="1"/>
</dbReference>